<dbReference type="GO" id="GO:0043161">
    <property type="term" value="P:proteasome-mediated ubiquitin-dependent protein catabolic process"/>
    <property type="evidence" value="ECO:0007669"/>
    <property type="project" value="TreeGrafter"/>
</dbReference>
<name>A0A9X6RML4_HYPEX</name>
<feature type="compositionally biased region" description="Pro residues" evidence="1">
    <location>
        <begin position="423"/>
        <end position="435"/>
    </location>
</feature>
<dbReference type="CDD" id="cd02958">
    <property type="entry name" value="UAS"/>
    <property type="match status" value="1"/>
</dbReference>
<dbReference type="Gene3D" id="3.40.30.10">
    <property type="entry name" value="Glutaredoxin"/>
    <property type="match status" value="1"/>
</dbReference>
<dbReference type="InterPro" id="IPR029071">
    <property type="entry name" value="Ubiquitin-like_domsf"/>
</dbReference>
<dbReference type="OrthoDB" id="270602at2759"/>
<dbReference type="SUPFAM" id="SSF54236">
    <property type="entry name" value="Ubiquitin-like"/>
    <property type="match status" value="1"/>
</dbReference>
<keyword evidence="4" id="KW-1185">Reference proteome</keyword>
<dbReference type="InterPro" id="IPR036249">
    <property type="entry name" value="Thioredoxin-like_sf"/>
</dbReference>
<feature type="region of interest" description="Disordered" evidence="1">
    <location>
        <begin position="333"/>
        <end position="360"/>
    </location>
</feature>
<proteinExistence type="predicted"/>
<dbReference type="PANTHER" id="PTHR23322">
    <property type="entry name" value="FAS-ASSOCIATED PROTEIN"/>
    <property type="match status" value="1"/>
</dbReference>
<organism evidence="3 4">
    <name type="scientific">Hypsibius exemplaris</name>
    <name type="common">Freshwater tardigrade</name>
    <dbReference type="NCBI Taxonomy" id="2072580"/>
    <lineage>
        <taxon>Eukaryota</taxon>
        <taxon>Metazoa</taxon>
        <taxon>Ecdysozoa</taxon>
        <taxon>Tardigrada</taxon>
        <taxon>Eutardigrada</taxon>
        <taxon>Parachela</taxon>
        <taxon>Hypsibioidea</taxon>
        <taxon>Hypsibiidae</taxon>
        <taxon>Hypsibius</taxon>
    </lineage>
</organism>
<reference evidence="4" key="1">
    <citation type="submission" date="2017-01" db="EMBL/GenBank/DDBJ databases">
        <title>Comparative genomics of anhydrobiosis in the tardigrade Hypsibius dujardini.</title>
        <authorList>
            <person name="Yoshida Y."/>
            <person name="Koutsovoulos G."/>
            <person name="Laetsch D."/>
            <person name="Stevens L."/>
            <person name="Kumar S."/>
            <person name="Horikawa D."/>
            <person name="Ishino K."/>
            <person name="Komine S."/>
            <person name="Tomita M."/>
            <person name="Blaxter M."/>
            <person name="Arakawa K."/>
        </authorList>
    </citation>
    <scope>NUCLEOTIDE SEQUENCE [LARGE SCALE GENOMIC DNA]</scope>
    <source>
        <strain evidence="4">Z151</strain>
    </source>
</reference>
<feature type="compositionally biased region" description="Polar residues" evidence="1">
    <location>
        <begin position="334"/>
        <end position="344"/>
    </location>
</feature>
<feature type="region of interest" description="Disordered" evidence="1">
    <location>
        <begin position="86"/>
        <end position="122"/>
    </location>
</feature>
<dbReference type="SUPFAM" id="SSF52833">
    <property type="entry name" value="Thioredoxin-like"/>
    <property type="match status" value="1"/>
</dbReference>
<dbReference type="InterPro" id="IPR050730">
    <property type="entry name" value="UBX_domain-protein"/>
</dbReference>
<dbReference type="GO" id="GO:0043130">
    <property type="term" value="F:ubiquitin binding"/>
    <property type="evidence" value="ECO:0007669"/>
    <property type="project" value="TreeGrafter"/>
</dbReference>
<dbReference type="GO" id="GO:0005634">
    <property type="term" value="C:nucleus"/>
    <property type="evidence" value="ECO:0007669"/>
    <property type="project" value="TreeGrafter"/>
</dbReference>
<comment type="caution">
    <text evidence="3">The sequence shown here is derived from an EMBL/GenBank/DDBJ whole genome shotgun (WGS) entry which is preliminary data.</text>
</comment>
<evidence type="ECO:0000259" key="2">
    <source>
        <dbReference type="PROSITE" id="PS50033"/>
    </source>
</evidence>
<gene>
    <name evidence="3" type="ORF">BV898_17599</name>
</gene>
<dbReference type="AlphaFoldDB" id="A0A9X6RML4"/>
<dbReference type="Pfam" id="PF00789">
    <property type="entry name" value="UBX"/>
    <property type="match status" value="1"/>
</dbReference>
<dbReference type="PROSITE" id="PS50033">
    <property type="entry name" value="UBX"/>
    <property type="match status" value="1"/>
</dbReference>
<dbReference type="EMBL" id="MTYJ01000306">
    <property type="protein sequence ID" value="OWA53165.1"/>
    <property type="molecule type" value="Genomic_DNA"/>
</dbReference>
<dbReference type="SMART" id="SM00594">
    <property type="entry name" value="UAS"/>
    <property type="match status" value="1"/>
</dbReference>
<sequence length="541" mass="60174">MRGNSDTLFSARTTNFFLILNGKSSTRSKSFCSVIMDAVSEAVSPKRKNLRSSAAVRPIHTIDSDSEVQEVIQAAPPRAPRVRASTAKRMKKADTSAGSPITVEDNGEPEVRAPIPQSTGTLANADPFAVMAGMARQQPMDLRKQYRDQLNRSKKETKQGVAPFDGLRDYQSNYLDRGEPGVGFVLASQQQRHAASSSSARGPHSLADIYRPPVEIMTHGSFEDARDNAVNKKLWMMINIHNYAEFDCQKLVRDVLRHEAVIEIIKENFVFWSVTHDSADGLRYITHYKAVSFPHLAIIDPRTGEKILTYPIQMDVMKFCNVTTQFVADKPTFDPSTWQSTQEETPAARDVSATAKRSDSVQIIDPEEEEFKRALRLSEQEEKARKKRLNGEHEIFDVEDLLDDDDDEEEDEVVVEPVKKTEAPPPSAPSAPLAPPTVVAPEPDLESHRKFFGASDDPEVTVKIRLPTGAALDLTLPNSSSLEAIWEFIGARGFSAAEHELLKNYPAPKVLLSTLDKTTLLTEAGFAAREMLIVQKKDDDE</sequence>
<dbReference type="PANTHER" id="PTHR23322:SF6">
    <property type="entry name" value="UBX DOMAIN-CONTAINING PROTEIN 7"/>
    <property type="match status" value="1"/>
</dbReference>
<dbReference type="Gene3D" id="3.10.20.90">
    <property type="entry name" value="Phosphatidylinositol 3-kinase Catalytic Subunit, Chain A, domain 1"/>
    <property type="match status" value="1"/>
</dbReference>
<evidence type="ECO:0000313" key="4">
    <source>
        <dbReference type="Proteomes" id="UP000192578"/>
    </source>
</evidence>
<feature type="region of interest" description="Disordered" evidence="1">
    <location>
        <begin position="416"/>
        <end position="436"/>
    </location>
</feature>
<protein>
    <submittedName>
        <fullName evidence="3">UBX domain-containing protein 7</fullName>
    </submittedName>
</protein>
<feature type="domain" description="UBX" evidence="2">
    <location>
        <begin position="455"/>
        <end position="534"/>
    </location>
</feature>
<dbReference type="Proteomes" id="UP000192578">
    <property type="component" value="Unassembled WGS sequence"/>
</dbReference>
<dbReference type="InterPro" id="IPR006577">
    <property type="entry name" value="UAS"/>
</dbReference>
<dbReference type="InterPro" id="IPR001012">
    <property type="entry name" value="UBX_dom"/>
</dbReference>
<accession>A0A9X6RML4</accession>
<evidence type="ECO:0000256" key="1">
    <source>
        <dbReference type="SAM" id="MobiDB-lite"/>
    </source>
</evidence>
<dbReference type="Pfam" id="PF13899">
    <property type="entry name" value="Thioredoxin_7"/>
    <property type="match status" value="1"/>
</dbReference>
<evidence type="ECO:0000313" key="3">
    <source>
        <dbReference type="EMBL" id="OWA53165.1"/>
    </source>
</evidence>